<dbReference type="SUPFAM" id="SSF46785">
    <property type="entry name" value="Winged helix' DNA-binding domain"/>
    <property type="match status" value="1"/>
</dbReference>
<evidence type="ECO:0000256" key="1">
    <source>
        <dbReference type="SAM" id="MobiDB-lite"/>
    </source>
</evidence>
<feature type="domain" description="Transcription regulator PadR N-terminal" evidence="2">
    <location>
        <begin position="7"/>
        <end position="75"/>
    </location>
</feature>
<dbReference type="AlphaFoldDB" id="A0A9X2H057"/>
<feature type="region of interest" description="Disordered" evidence="1">
    <location>
        <begin position="126"/>
        <end position="145"/>
    </location>
</feature>
<dbReference type="InterPro" id="IPR005149">
    <property type="entry name" value="Tscrpt_reg_PadR_N"/>
</dbReference>
<feature type="compositionally biased region" description="Basic and acidic residues" evidence="1">
    <location>
        <begin position="126"/>
        <end position="142"/>
    </location>
</feature>
<protein>
    <submittedName>
        <fullName evidence="3">DNA-binding PadR family transcriptional regulator</fullName>
    </submittedName>
</protein>
<evidence type="ECO:0000313" key="4">
    <source>
        <dbReference type="Proteomes" id="UP001139722"/>
    </source>
</evidence>
<sequence>MAVRDALLVLLSMGPAYGFALHGGLTERTGGRRSVNVGQTYATLDRLTKQGLVEPDGTTDDGLPLHRLTPAGRAASSAWLHGADASGADPWDETVDRVLIAASLPGFDAASVIDAELARWRERRGDAAHRAEPDGRAAREVDGDVGSGHPLVALAAAAEAARASAAVDWLESARERTIGSARDGRPALAFAPRAERPRRGRRPGPASSGAAPGEPALQGATAP</sequence>
<dbReference type="Gene3D" id="1.10.10.10">
    <property type="entry name" value="Winged helix-like DNA-binding domain superfamily/Winged helix DNA-binding domain"/>
    <property type="match status" value="1"/>
</dbReference>
<dbReference type="InterPro" id="IPR036388">
    <property type="entry name" value="WH-like_DNA-bd_sf"/>
</dbReference>
<dbReference type="RefSeq" id="WP_156997976.1">
    <property type="nucleotide sequence ID" value="NZ_BAAANU010000040.1"/>
</dbReference>
<keyword evidence="4" id="KW-1185">Reference proteome</keyword>
<dbReference type="OrthoDB" id="3186544at2"/>
<dbReference type="Pfam" id="PF03551">
    <property type="entry name" value="PadR"/>
    <property type="match status" value="1"/>
</dbReference>
<accession>A0A9X2H057</accession>
<evidence type="ECO:0000259" key="2">
    <source>
        <dbReference type="Pfam" id="PF03551"/>
    </source>
</evidence>
<proteinExistence type="predicted"/>
<evidence type="ECO:0000313" key="3">
    <source>
        <dbReference type="EMBL" id="MCP2371872.1"/>
    </source>
</evidence>
<feature type="region of interest" description="Disordered" evidence="1">
    <location>
        <begin position="177"/>
        <end position="223"/>
    </location>
</feature>
<reference evidence="3" key="1">
    <citation type="submission" date="2022-06" db="EMBL/GenBank/DDBJ databases">
        <title>Sequencing the genomes of 1000 actinobacteria strains.</title>
        <authorList>
            <person name="Klenk H.-P."/>
        </authorList>
    </citation>
    <scope>NUCLEOTIDE SEQUENCE</scope>
    <source>
        <strain evidence="3">DSM 22016</strain>
    </source>
</reference>
<dbReference type="Proteomes" id="UP001139722">
    <property type="component" value="Unassembled WGS sequence"/>
</dbReference>
<dbReference type="InterPro" id="IPR036390">
    <property type="entry name" value="WH_DNA-bd_sf"/>
</dbReference>
<feature type="compositionally biased region" description="Low complexity" evidence="1">
    <location>
        <begin position="203"/>
        <end position="217"/>
    </location>
</feature>
<gene>
    <name evidence="3" type="ORF">BJ978_002548</name>
</gene>
<name>A0A9X2H057_9MICO</name>
<keyword evidence="3" id="KW-0238">DNA-binding</keyword>
<dbReference type="EMBL" id="JAMZDY010000001">
    <property type="protein sequence ID" value="MCP2371872.1"/>
    <property type="molecule type" value="Genomic_DNA"/>
</dbReference>
<dbReference type="GO" id="GO:0003677">
    <property type="term" value="F:DNA binding"/>
    <property type="evidence" value="ECO:0007669"/>
    <property type="project" value="UniProtKB-KW"/>
</dbReference>
<comment type="caution">
    <text evidence="3">The sequence shown here is derived from an EMBL/GenBank/DDBJ whole genome shotgun (WGS) entry which is preliminary data.</text>
</comment>
<organism evidence="3 4">
    <name type="scientific">Agromyces terreus</name>
    <dbReference type="NCBI Taxonomy" id="424795"/>
    <lineage>
        <taxon>Bacteria</taxon>
        <taxon>Bacillati</taxon>
        <taxon>Actinomycetota</taxon>
        <taxon>Actinomycetes</taxon>
        <taxon>Micrococcales</taxon>
        <taxon>Microbacteriaceae</taxon>
        <taxon>Agromyces</taxon>
    </lineage>
</organism>